<proteinExistence type="predicted"/>
<keyword evidence="1" id="KW-0812">Transmembrane</keyword>
<protein>
    <submittedName>
        <fullName evidence="2">Uncharacterized protein</fullName>
    </submittedName>
</protein>
<gene>
    <name evidence="2" type="ORF">Tco_1043459</name>
</gene>
<keyword evidence="1" id="KW-0472">Membrane</keyword>
<reference evidence="2" key="2">
    <citation type="submission" date="2022-01" db="EMBL/GenBank/DDBJ databases">
        <authorList>
            <person name="Yamashiro T."/>
            <person name="Shiraishi A."/>
            <person name="Satake H."/>
            <person name="Nakayama K."/>
        </authorList>
    </citation>
    <scope>NUCLEOTIDE SEQUENCE</scope>
</reference>
<keyword evidence="1" id="KW-1133">Transmembrane helix</keyword>
<keyword evidence="3" id="KW-1185">Reference proteome</keyword>
<evidence type="ECO:0000256" key="1">
    <source>
        <dbReference type="SAM" id="Phobius"/>
    </source>
</evidence>
<comment type="caution">
    <text evidence="2">The sequence shown here is derived from an EMBL/GenBank/DDBJ whole genome shotgun (WGS) entry which is preliminary data.</text>
</comment>
<organism evidence="2 3">
    <name type="scientific">Tanacetum coccineum</name>
    <dbReference type="NCBI Taxonomy" id="301880"/>
    <lineage>
        <taxon>Eukaryota</taxon>
        <taxon>Viridiplantae</taxon>
        <taxon>Streptophyta</taxon>
        <taxon>Embryophyta</taxon>
        <taxon>Tracheophyta</taxon>
        <taxon>Spermatophyta</taxon>
        <taxon>Magnoliopsida</taxon>
        <taxon>eudicotyledons</taxon>
        <taxon>Gunneridae</taxon>
        <taxon>Pentapetalae</taxon>
        <taxon>asterids</taxon>
        <taxon>campanulids</taxon>
        <taxon>Asterales</taxon>
        <taxon>Asteraceae</taxon>
        <taxon>Asteroideae</taxon>
        <taxon>Anthemideae</taxon>
        <taxon>Anthemidinae</taxon>
        <taxon>Tanacetum</taxon>
    </lineage>
</organism>
<dbReference type="Proteomes" id="UP001151760">
    <property type="component" value="Unassembled WGS sequence"/>
</dbReference>
<evidence type="ECO:0000313" key="3">
    <source>
        <dbReference type="Proteomes" id="UP001151760"/>
    </source>
</evidence>
<evidence type="ECO:0000313" key="2">
    <source>
        <dbReference type="EMBL" id="GJT76734.1"/>
    </source>
</evidence>
<sequence>MHTTMVPEQVKTMKIQAGIQVSRPGELKRQLQLWKRFGRLYSIVFVLVRNIVIILLAEHWEHLDARISKL</sequence>
<name>A0ABQ5GMN5_9ASTR</name>
<reference evidence="2" key="1">
    <citation type="journal article" date="2022" name="Int. J. Mol. Sci.">
        <title>Draft Genome of Tanacetum Coccineum: Genomic Comparison of Closely Related Tanacetum-Family Plants.</title>
        <authorList>
            <person name="Yamashiro T."/>
            <person name="Shiraishi A."/>
            <person name="Nakayama K."/>
            <person name="Satake H."/>
        </authorList>
    </citation>
    <scope>NUCLEOTIDE SEQUENCE</scope>
</reference>
<dbReference type="EMBL" id="BQNB010018650">
    <property type="protein sequence ID" value="GJT76734.1"/>
    <property type="molecule type" value="Genomic_DNA"/>
</dbReference>
<accession>A0ABQ5GMN5</accession>
<feature type="transmembrane region" description="Helical" evidence="1">
    <location>
        <begin position="37"/>
        <end position="57"/>
    </location>
</feature>